<protein>
    <submittedName>
        <fullName evidence="1">Uncharacterized protein</fullName>
    </submittedName>
</protein>
<keyword evidence="2" id="KW-1185">Reference proteome</keyword>
<evidence type="ECO:0000313" key="2">
    <source>
        <dbReference type="Proteomes" id="UP001612915"/>
    </source>
</evidence>
<dbReference type="RefSeq" id="WP_398278497.1">
    <property type="nucleotide sequence ID" value="NZ_JBITLV010000002.1"/>
</dbReference>
<organism evidence="1 2">
    <name type="scientific">Spongisporangium articulatum</name>
    <dbReference type="NCBI Taxonomy" id="3362603"/>
    <lineage>
        <taxon>Bacteria</taxon>
        <taxon>Bacillati</taxon>
        <taxon>Actinomycetota</taxon>
        <taxon>Actinomycetes</taxon>
        <taxon>Kineosporiales</taxon>
        <taxon>Kineosporiaceae</taxon>
        <taxon>Spongisporangium</taxon>
    </lineage>
</organism>
<gene>
    <name evidence="1" type="ORF">ACIB24_09270</name>
</gene>
<evidence type="ECO:0000313" key="1">
    <source>
        <dbReference type="EMBL" id="MFI7587250.1"/>
    </source>
</evidence>
<sequence>MFEDDADEVEWVLATYRRLEEAAAADFEGMSQQDMMRLWVDAEAVRSYAERRRVEAVRELERRRAS</sequence>
<accession>A0ABW8ALK1</accession>
<reference evidence="1 2" key="1">
    <citation type="submission" date="2024-10" db="EMBL/GenBank/DDBJ databases">
        <title>The Natural Products Discovery Center: Release of the First 8490 Sequenced Strains for Exploring Actinobacteria Biosynthetic Diversity.</title>
        <authorList>
            <person name="Kalkreuter E."/>
            <person name="Kautsar S.A."/>
            <person name="Yang D."/>
            <person name="Bader C.D."/>
            <person name="Teijaro C.N."/>
            <person name="Fluegel L."/>
            <person name="Davis C.M."/>
            <person name="Simpson J.R."/>
            <person name="Lauterbach L."/>
            <person name="Steele A.D."/>
            <person name="Gui C."/>
            <person name="Meng S."/>
            <person name="Li G."/>
            <person name="Viehrig K."/>
            <person name="Ye F."/>
            <person name="Su P."/>
            <person name="Kiefer A.F."/>
            <person name="Nichols A."/>
            <person name="Cepeda A.J."/>
            <person name="Yan W."/>
            <person name="Fan B."/>
            <person name="Jiang Y."/>
            <person name="Adhikari A."/>
            <person name="Zheng C.-J."/>
            <person name="Schuster L."/>
            <person name="Cowan T.M."/>
            <person name="Smanski M.J."/>
            <person name="Chevrette M.G."/>
            <person name="De Carvalho L.P.S."/>
            <person name="Shen B."/>
        </authorList>
    </citation>
    <scope>NUCLEOTIDE SEQUENCE [LARGE SCALE GENOMIC DNA]</scope>
    <source>
        <strain evidence="1 2">NPDC049639</strain>
    </source>
</reference>
<dbReference type="EMBL" id="JBITLV010000002">
    <property type="protein sequence ID" value="MFI7587250.1"/>
    <property type="molecule type" value="Genomic_DNA"/>
</dbReference>
<dbReference type="Proteomes" id="UP001612915">
    <property type="component" value="Unassembled WGS sequence"/>
</dbReference>
<name>A0ABW8ALK1_9ACTN</name>
<comment type="caution">
    <text evidence="1">The sequence shown here is derived from an EMBL/GenBank/DDBJ whole genome shotgun (WGS) entry which is preliminary data.</text>
</comment>
<proteinExistence type="predicted"/>